<dbReference type="PANTHER" id="PTHR47338">
    <property type="entry name" value="ZN(II)2CYS6 TRANSCRIPTION FACTOR (EUROFUNG)-RELATED"/>
    <property type="match status" value="1"/>
</dbReference>
<evidence type="ECO:0000313" key="7">
    <source>
        <dbReference type="EMBL" id="KXN69136.1"/>
    </source>
</evidence>
<name>A0A137P261_CONC2</name>
<evidence type="ECO:0000256" key="5">
    <source>
        <dbReference type="ARBA" id="ARBA00023242"/>
    </source>
</evidence>
<dbReference type="CDD" id="cd12148">
    <property type="entry name" value="fungal_TF_MHR"/>
    <property type="match status" value="1"/>
</dbReference>
<dbReference type="PROSITE" id="PS00463">
    <property type="entry name" value="ZN2_CY6_FUNGAL_1"/>
    <property type="match status" value="1"/>
</dbReference>
<dbReference type="PROSITE" id="PS50048">
    <property type="entry name" value="ZN2_CY6_FUNGAL_2"/>
    <property type="match status" value="1"/>
</dbReference>
<dbReference type="Gene3D" id="4.10.240.10">
    <property type="entry name" value="Zn(2)-C6 fungal-type DNA-binding domain"/>
    <property type="match status" value="1"/>
</dbReference>
<dbReference type="AlphaFoldDB" id="A0A137P261"/>
<organism evidence="7 8">
    <name type="scientific">Conidiobolus coronatus (strain ATCC 28846 / CBS 209.66 / NRRL 28638)</name>
    <name type="common">Delacroixia coronata</name>
    <dbReference type="NCBI Taxonomy" id="796925"/>
    <lineage>
        <taxon>Eukaryota</taxon>
        <taxon>Fungi</taxon>
        <taxon>Fungi incertae sedis</taxon>
        <taxon>Zoopagomycota</taxon>
        <taxon>Entomophthoromycotina</taxon>
        <taxon>Entomophthoromycetes</taxon>
        <taxon>Entomophthorales</taxon>
        <taxon>Ancylistaceae</taxon>
        <taxon>Conidiobolus</taxon>
    </lineage>
</organism>
<dbReference type="InterPro" id="IPR001138">
    <property type="entry name" value="Zn2Cys6_DnaBD"/>
</dbReference>
<keyword evidence="2" id="KW-0479">Metal-binding</keyword>
<dbReference type="SMART" id="SM00066">
    <property type="entry name" value="GAL4"/>
    <property type="match status" value="1"/>
</dbReference>
<dbReference type="Proteomes" id="UP000070444">
    <property type="component" value="Unassembled WGS sequence"/>
</dbReference>
<dbReference type="Pfam" id="PF00172">
    <property type="entry name" value="Zn_clus"/>
    <property type="match status" value="1"/>
</dbReference>
<dbReference type="GO" id="GO:0005634">
    <property type="term" value="C:nucleus"/>
    <property type="evidence" value="ECO:0007669"/>
    <property type="project" value="UniProtKB-SubCell"/>
</dbReference>
<protein>
    <recommendedName>
        <fullName evidence="6">Zn(2)-C6 fungal-type domain-containing protein</fullName>
    </recommendedName>
</protein>
<evidence type="ECO:0000256" key="2">
    <source>
        <dbReference type="ARBA" id="ARBA00022723"/>
    </source>
</evidence>
<dbReference type="CDD" id="cd00067">
    <property type="entry name" value="GAL4"/>
    <property type="match status" value="1"/>
</dbReference>
<feature type="domain" description="Zn(2)-C6 fungal-type" evidence="6">
    <location>
        <begin position="16"/>
        <end position="46"/>
    </location>
</feature>
<keyword evidence="8" id="KW-1185">Reference proteome</keyword>
<dbReference type="PANTHER" id="PTHR47338:SF5">
    <property type="entry name" value="ZN(II)2CYS6 TRANSCRIPTION FACTOR (EUROFUNG)"/>
    <property type="match status" value="1"/>
</dbReference>
<keyword evidence="3" id="KW-0805">Transcription regulation</keyword>
<evidence type="ECO:0000256" key="4">
    <source>
        <dbReference type="ARBA" id="ARBA00023163"/>
    </source>
</evidence>
<accession>A0A137P261</accession>
<dbReference type="GO" id="GO:0008270">
    <property type="term" value="F:zinc ion binding"/>
    <property type="evidence" value="ECO:0007669"/>
    <property type="project" value="InterPro"/>
</dbReference>
<sequence>MISTFRASNKSNYGLSCEKCRIDKKKCDKKEPICSRCIKLQTECRVYPRSTKSVKGLKLSIQCTEVNRHNSEMVNLLKPASIIVNKTILSPYPPMSNTLNYSKIMSLLSFSLDMMAKNDIVQYALLPLDSIDHTLDPLFWDMLVRLYLKELHPNFIIFSLNYFDINTCWLRACCVYLCAYDFCKIRNSITDIKMKALEILVLQELNHAYPSLKVIQCYLILTHMYVYRGDKKLKRHCYTKAVRICELIGLPRSHNSKSKLANYERSLAYIKILQFHIAILEYNNGEGMIYEVVEIEDINWEFQLVNPLQYSYEDFILANSINTTAMFLYNAIARVLIPIKLILKWGKIDTTKILEFKIILDQFYKDHVKQLGASCLDLSLFKIKETYFVIKIQIYSLLVNQYNKEEYILNWIQLNYDILHFSLSLTGKNEFSGDWDYRERELDLINFKCQALEVGFSYCIGFSDRGFKYLVATNCLSSVDNVFYGYVVLNY</sequence>
<comment type="subcellular location">
    <subcellularLocation>
        <location evidence="1">Nucleus</location>
    </subcellularLocation>
</comment>
<evidence type="ECO:0000313" key="8">
    <source>
        <dbReference type="Proteomes" id="UP000070444"/>
    </source>
</evidence>
<reference evidence="7 8" key="1">
    <citation type="journal article" date="2015" name="Genome Biol. Evol.">
        <title>Phylogenomic analyses indicate that early fungi evolved digesting cell walls of algal ancestors of land plants.</title>
        <authorList>
            <person name="Chang Y."/>
            <person name="Wang S."/>
            <person name="Sekimoto S."/>
            <person name="Aerts A.L."/>
            <person name="Choi C."/>
            <person name="Clum A."/>
            <person name="LaButti K.M."/>
            <person name="Lindquist E.A."/>
            <person name="Yee Ngan C."/>
            <person name="Ohm R.A."/>
            <person name="Salamov A.A."/>
            <person name="Grigoriev I.V."/>
            <person name="Spatafora J.W."/>
            <person name="Berbee M.L."/>
        </authorList>
    </citation>
    <scope>NUCLEOTIDE SEQUENCE [LARGE SCALE GENOMIC DNA]</scope>
    <source>
        <strain evidence="7 8">NRRL 28638</strain>
    </source>
</reference>
<gene>
    <name evidence="7" type="ORF">CONCODRAFT_8474</name>
</gene>
<evidence type="ECO:0000256" key="1">
    <source>
        <dbReference type="ARBA" id="ARBA00004123"/>
    </source>
</evidence>
<proteinExistence type="predicted"/>
<evidence type="ECO:0000259" key="6">
    <source>
        <dbReference type="PROSITE" id="PS50048"/>
    </source>
</evidence>
<evidence type="ECO:0000256" key="3">
    <source>
        <dbReference type="ARBA" id="ARBA00023015"/>
    </source>
</evidence>
<keyword evidence="5" id="KW-0539">Nucleus</keyword>
<dbReference type="EMBL" id="KQ964546">
    <property type="protein sequence ID" value="KXN69136.1"/>
    <property type="molecule type" value="Genomic_DNA"/>
</dbReference>
<dbReference type="GO" id="GO:0000981">
    <property type="term" value="F:DNA-binding transcription factor activity, RNA polymerase II-specific"/>
    <property type="evidence" value="ECO:0007669"/>
    <property type="project" value="InterPro"/>
</dbReference>
<dbReference type="InterPro" id="IPR036864">
    <property type="entry name" value="Zn2-C6_fun-type_DNA-bd_sf"/>
</dbReference>
<dbReference type="InterPro" id="IPR050815">
    <property type="entry name" value="TF_fung"/>
</dbReference>
<keyword evidence="4" id="KW-0804">Transcription</keyword>
<dbReference type="SUPFAM" id="SSF57701">
    <property type="entry name" value="Zn2/Cys6 DNA-binding domain"/>
    <property type="match status" value="1"/>
</dbReference>